<feature type="transmembrane region" description="Helical" evidence="5">
    <location>
        <begin position="238"/>
        <end position="257"/>
    </location>
</feature>
<evidence type="ECO:0000256" key="1">
    <source>
        <dbReference type="ARBA" id="ARBA00000085"/>
    </source>
</evidence>
<proteinExistence type="predicted"/>
<protein>
    <recommendedName>
        <fullName evidence="2">histidine kinase</fullName>
        <ecNumber evidence="2">2.7.13.3</ecNumber>
    </recommendedName>
</protein>
<evidence type="ECO:0000256" key="5">
    <source>
        <dbReference type="SAM" id="Phobius"/>
    </source>
</evidence>
<comment type="caution">
    <text evidence="7">The sequence shown here is derived from an EMBL/GenBank/DDBJ whole genome shotgun (WGS) entry which is preliminary data.</text>
</comment>
<keyword evidence="5" id="KW-1133">Transmembrane helix</keyword>
<dbReference type="PANTHER" id="PTHR34220:SF7">
    <property type="entry name" value="SENSOR HISTIDINE KINASE YPDA"/>
    <property type="match status" value="1"/>
</dbReference>
<dbReference type="InterPro" id="IPR004358">
    <property type="entry name" value="Sig_transdc_His_kin-like_C"/>
</dbReference>
<evidence type="ECO:0000256" key="4">
    <source>
        <dbReference type="ARBA" id="ARBA00023012"/>
    </source>
</evidence>
<sequence>MSALNVESVEKSVDTITHIMITDDAIFEELTGINHSDMTDADLRWEIRRLMKRFWRFSYSDACIRSMQFLFPDGHVGKIGQDAEMSEEFQQELTALAEEAEGDIAVYDTILDGTTLVFVRQFRNRAHLKRSEGILIIRYDLQMYLRRNNVPSQLDPNMKFYMLTQDSVVYPGGAENEAFLDDLRQRDLPSREGYTFETVNGSKQFIAYQYSEGRHWLYVIAIEYNHIFQNIIVLRNTLIVALAVLLLLALFVTNRLIASITQPLDRLVAYMQQSEPTGTQPPRNQKLAERGDEIGYLYRNFSLLVSRIDRYVSEDYKKRLLLKDYQYRSLQSQINPHFLYNTLDSINWLAKRSRQKDISTMVEALSHLMRYSISKNDASTITLRQEIDIVKDYIDIQSIRFGEELQFELDVEDDLYPYTLPRLTIQPIVENCMNYAVGATDHPCVVRLEAHSEGNCIRLCVSDSGPGLSPEDFEKIASFKTSPHGLGIGLKNINERIKLCFGEEYGMSFENNPGGGLKVILTIPKVVKEDVQTAHS</sequence>
<dbReference type="Gene3D" id="6.10.340.10">
    <property type="match status" value="1"/>
</dbReference>
<dbReference type="GO" id="GO:0004673">
    <property type="term" value="F:protein histidine kinase activity"/>
    <property type="evidence" value="ECO:0007669"/>
    <property type="project" value="UniProtKB-EC"/>
</dbReference>
<dbReference type="Gene3D" id="3.30.565.10">
    <property type="entry name" value="Histidine kinase-like ATPase, C-terminal domain"/>
    <property type="match status" value="1"/>
</dbReference>
<keyword evidence="3 7" id="KW-0418">Kinase</keyword>
<evidence type="ECO:0000313" key="7">
    <source>
        <dbReference type="EMBL" id="MEQ2440907.1"/>
    </source>
</evidence>
<dbReference type="InterPro" id="IPR036890">
    <property type="entry name" value="HATPase_C_sf"/>
</dbReference>
<dbReference type="Pfam" id="PF02518">
    <property type="entry name" value="HATPase_c"/>
    <property type="match status" value="1"/>
</dbReference>
<name>A0ABV1E0S5_9FIRM</name>
<dbReference type="Pfam" id="PF06580">
    <property type="entry name" value="His_kinase"/>
    <property type="match status" value="1"/>
</dbReference>
<gene>
    <name evidence="7" type="ORF">WMO26_08730</name>
</gene>
<keyword evidence="4" id="KW-0902">Two-component regulatory system</keyword>
<dbReference type="EC" id="2.7.13.3" evidence="2"/>
<dbReference type="RefSeq" id="WP_349219683.1">
    <property type="nucleotide sequence ID" value="NZ_JBBMFD010000014.1"/>
</dbReference>
<comment type="catalytic activity">
    <reaction evidence="1">
        <text>ATP + protein L-histidine = ADP + protein N-phospho-L-histidine.</text>
        <dbReference type="EC" id="2.7.13.3"/>
    </reaction>
</comment>
<dbReference type="SMART" id="SM00387">
    <property type="entry name" value="HATPase_c"/>
    <property type="match status" value="1"/>
</dbReference>
<evidence type="ECO:0000256" key="2">
    <source>
        <dbReference type="ARBA" id="ARBA00012438"/>
    </source>
</evidence>
<dbReference type="PROSITE" id="PS50109">
    <property type="entry name" value="HIS_KIN"/>
    <property type="match status" value="1"/>
</dbReference>
<accession>A0ABV1E0S5</accession>
<evidence type="ECO:0000256" key="3">
    <source>
        <dbReference type="ARBA" id="ARBA00022777"/>
    </source>
</evidence>
<organism evidence="7 8">
    <name type="scientific">Solibaculum intestinale</name>
    <dbReference type="NCBI Taxonomy" id="3133165"/>
    <lineage>
        <taxon>Bacteria</taxon>
        <taxon>Bacillati</taxon>
        <taxon>Bacillota</taxon>
        <taxon>Clostridia</taxon>
        <taxon>Eubacteriales</taxon>
        <taxon>Oscillospiraceae</taxon>
        <taxon>Solibaculum</taxon>
    </lineage>
</organism>
<keyword evidence="5" id="KW-0812">Transmembrane</keyword>
<dbReference type="SUPFAM" id="SSF55874">
    <property type="entry name" value="ATPase domain of HSP90 chaperone/DNA topoisomerase II/histidine kinase"/>
    <property type="match status" value="1"/>
</dbReference>
<dbReference type="InterPro" id="IPR050640">
    <property type="entry name" value="Bact_2-comp_sensor_kinase"/>
</dbReference>
<reference evidence="7 8" key="1">
    <citation type="submission" date="2024-03" db="EMBL/GenBank/DDBJ databases">
        <title>Human intestinal bacterial collection.</title>
        <authorList>
            <person name="Pauvert C."/>
            <person name="Hitch T.C.A."/>
            <person name="Clavel T."/>
        </authorList>
    </citation>
    <scope>NUCLEOTIDE SEQUENCE [LARGE SCALE GENOMIC DNA]</scope>
    <source>
        <strain evidence="7 8">CLA-JM-H44</strain>
    </source>
</reference>
<keyword evidence="7" id="KW-0808">Transferase</keyword>
<keyword evidence="8" id="KW-1185">Reference proteome</keyword>
<dbReference type="PRINTS" id="PR00344">
    <property type="entry name" value="BCTRLSENSOR"/>
</dbReference>
<evidence type="ECO:0000259" key="6">
    <source>
        <dbReference type="PROSITE" id="PS50109"/>
    </source>
</evidence>
<dbReference type="PANTHER" id="PTHR34220">
    <property type="entry name" value="SENSOR HISTIDINE KINASE YPDA"/>
    <property type="match status" value="1"/>
</dbReference>
<dbReference type="InterPro" id="IPR010559">
    <property type="entry name" value="Sig_transdc_His_kin_internal"/>
</dbReference>
<dbReference type="EMBL" id="JBBMFD010000014">
    <property type="protein sequence ID" value="MEQ2440907.1"/>
    <property type="molecule type" value="Genomic_DNA"/>
</dbReference>
<keyword evidence="5" id="KW-0472">Membrane</keyword>
<dbReference type="InterPro" id="IPR005467">
    <property type="entry name" value="His_kinase_dom"/>
</dbReference>
<dbReference type="InterPro" id="IPR003594">
    <property type="entry name" value="HATPase_dom"/>
</dbReference>
<dbReference type="Proteomes" id="UP001489509">
    <property type="component" value="Unassembled WGS sequence"/>
</dbReference>
<evidence type="ECO:0000313" key="8">
    <source>
        <dbReference type="Proteomes" id="UP001489509"/>
    </source>
</evidence>
<feature type="domain" description="Histidine kinase" evidence="6">
    <location>
        <begin position="334"/>
        <end position="527"/>
    </location>
</feature>